<feature type="transmembrane region" description="Helical" evidence="11">
    <location>
        <begin position="488"/>
        <end position="507"/>
    </location>
</feature>
<dbReference type="CDD" id="cd18579">
    <property type="entry name" value="ABC_6TM_ABCC_D1"/>
    <property type="match status" value="1"/>
</dbReference>
<dbReference type="GO" id="GO:0005886">
    <property type="term" value="C:plasma membrane"/>
    <property type="evidence" value="ECO:0007669"/>
    <property type="project" value="UniProtKB-SubCell"/>
</dbReference>
<evidence type="ECO:0000256" key="7">
    <source>
        <dbReference type="ARBA" id="ARBA00022989"/>
    </source>
</evidence>
<evidence type="ECO:0000259" key="13">
    <source>
        <dbReference type="PROSITE" id="PS50929"/>
    </source>
</evidence>
<dbReference type="FunFam" id="1.20.1560.10:FF:000066">
    <property type="entry name" value="ABC multidrug transporter (Eurofung)"/>
    <property type="match status" value="1"/>
</dbReference>
<dbReference type="EMBL" id="JASAOK010000043">
    <property type="protein sequence ID" value="KAK6215102.1"/>
    <property type="molecule type" value="Genomic_DNA"/>
</dbReference>
<dbReference type="InterPro" id="IPR044726">
    <property type="entry name" value="ABCC_6TM_D2"/>
</dbReference>
<feature type="transmembrane region" description="Helical" evidence="11">
    <location>
        <begin position="143"/>
        <end position="163"/>
    </location>
</feature>
<dbReference type="SUPFAM" id="SSF52540">
    <property type="entry name" value="P-loop containing nucleoside triphosphate hydrolases"/>
    <property type="match status" value="2"/>
</dbReference>
<feature type="transmembrane region" description="Helical" evidence="11">
    <location>
        <begin position="175"/>
        <end position="194"/>
    </location>
</feature>
<dbReference type="InterPro" id="IPR003593">
    <property type="entry name" value="AAA+_ATPase"/>
</dbReference>
<feature type="region of interest" description="Disordered" evidence="10">
    <location>
        <begin position="653"/>
        <end position="679"/>
    </location>
</feature>
<keyword evidence="9" id="KW-0325">Glycoprotein</keyword>
<keyword evidence="15" id="KW-1185">Reference proteome</keyword>
<gene>
    <name evidence="14" type="ORF">QIS74_08121</name>
</gene>
<evidence type="ECO:0000256" key="4">
    <source>
        <dbReference type="ARBA" id="ARBA00022692"/>
    </source>
</evidence>
<feature type="transmembrane region" description="Helical" evidence="11">
    <location>
        <begin position="460"/>
        <end position="482"/>
    </location>
</feature>
<feature type="transmembrane region" description="Helical" evidence="11">
    <location>
        <begin position="388"/>
        <end position="410"/>
    </location>
</feature>
<dbReference type="SMART" id="SM00382">
    <property type="entry name" value="AAA"/>
    <property type="match status" value="2"/>
</dbReference>
<keyword evidence="5" id="KW-0547">Nucleotide-binding</keyword>
<dbReference type="CDD" id="cd03244">
    <property type="entry name" value="ABCC_MRP_domain2"/>
    <property type="match status" value="1"/>
</dbReference>
<keyword evidence="3" id="KW-1003">Cell membrane</keyword>
<sequence>MDALGLSPPARRSTAGQTVLLQTPACSNAATPGFPLCSGTLAPNLFHEEILLCIVPCSVAILWGLHRCLRLWSKPVVSQGSVLAARHLAGSIILAVVLFLLFPSSLAVVPAAAVLISGLFGYRRPGRRPESPQGSRLLTRKMILWQALPAFQLAALLSLVWIATTNTPPDATSGIAVASWSFSLASSLLLLLVSRLEHSKSRPPSALLQTFLLVTIVLDAARFRTAWFSAGGPVHDEARQLLPVQLIIKTLLLITESGSKAAVITIPARLISREEASGIFGTAFALWILPLLSSGWRKDLTVDDLEPVDEALSSERVLDKLSSAWQKADPGRSHALALAVLQAFWVEVLIIHIPRLAVVGFGLVQPLLVQTTIQYIQNHDEDGTDASVGSWLVAAFAVAYLGLAISTQLCGQLTNRLITRLRGSLVALIYQTMLSLRAEAGTSQAAVSLMSTEVERINVAAQWSFSIVPNLLQLAIALRILAGQLGGVSVAPVVVAILCVSAGMRVGQLVPPRQRRWMQAIQRRVGITTDIIGSVRGVKMSGLSATVRDQIQGLRDFELDESKRFRRMQIVNILIGQFPSIMTPSITFAAFAVVQKLSGGPPLNVVQAFTSLSLLGILISPVTELVMIPNNLGSTIGCLDRIQEFLVREKRDDYRQLTPRRPPTRGHDGETTESPARSQPLITVSDGSFGWRAAEPILYGLNLDIRPSTLTILVGPVGSGKSTLLKSLVGETHRIAGSVEYHTATADVAYCDQDPWILNQSIRDNICGGSGAGHDPDLYGKVIRACQLEEDLGLLPQGDETLVGTSGAALSGGQRHRVALARAVYSGKQVVIMDDNLKGLDSNTASRCFHALFGPGGLLRGKDKAVILATHNAQWLRHADAIVALAADGTISEQGSYEELSKSGGYVSSLHVSQQSGHTDDADDDDDDKLSSEAEQPKQKNGTQRDKPVSAGAPGPSPNPRARGAANTSSLLYYIKSMGIPSFALFLAMVLIQTFCRTMQRLWVKFWVAANEGGGQQSVSLWAGVYILWGVMTEVAFAAEIFWFFVIVVPHSAKGLHFSVLKAAIAAPLSFFVKTDTGVVINRFSQDMNLVDLPLPIAFLLTFDSLTLTIADVILTCVATGYLALAIPFLAAVLYAIQRVYLETSRQVRLLDLETKSPIFSHFIASFAGLVTIRAMDRTAECQAENLARLDLSQRAFYAMGSLQRWLLLVLNLTVAGLTVLLVGLAVALRDAIDPGLLGVALVSVMGFGQLLTGLLNNWATLETSLGAVARIREFEAETPSEQDRDGDIPVAVEEWPDKGKIDIRNVSAAYDDHQVLCDVTLSINPGEKVAICGRTGSGKSTLIALLLRLHDPSSGAIEIDDVDIASVPINELRESLVALPQDPLFLPGTVRRNLDPFDARDDDAVWAALDKTGLKALFEDKGGLEADLKTDWLSAGQKQLFCMARAVLRNSRVLLLDEATSSLDQATEQVVQNLIRSEFQGWTVVVIAHRLKAVADFDKIVTLQDGRVVEFDHPTTLLEKGGGFASLWKLQEG</sequence>
<feature type="transmembrane region" description="Helical" evidence="11">
    <location>
        <begin position="1122"/>
        <end position="1141"/>
    </location>
</feature>
<dbReference type="InterPro" id="IPR017871">
    <property type="entry name" value="ABC_transporter-like_CS"/>
</dbReference>
<dbReference type="GO" id="GO:0016887">
    <property type="term" value="F:ATP hydrolysis activity"/>
    <property type="evidence" value="ECO:0007669"/>
    <property type="project" value="InterPro"/>
</dbReference>
<comment type="subcellular location">
    <subcellularLocation>
        <location evidence="1">Cell membrane</location>
        <topology evidence="1">Multi-pass membrane protein</topology>
    </subcellularLocation>
</comment>
<dbReference type="GO" id="GO:0140359">
    <property type="term" value="F:ABC-type transporter activity"/>
    <property type="evidence" value="ECO:0007669"/>
    <property type="project" value="InterPro"/>
</dbReference>
<evidence type="ECO:0000313" key="15">
    <source>
        <dbReference type="Proteomes" id="UP001327957"/>
    </source>
</evidence>
<comment type="caution">
    <text evidence="14">The sequence shown here is derived from an EMBL/GenBank/DDBJ whole genome shotgun (WGS) entry which is preliminary data.</text>
</comment>
<dbReference type="Pfam" id="PF00005">
    <property type="entry name" value="ABC_tran"/>
    <property type="match status" value="2"/>
</dbReference>
<feature type="domain" description="ABC transmembrane type-1" evidence="13">
    <location>
        <begin position="356"/>
        <end position="634"/>
    </location>
</feature>
<dbReference type="Gene3D" id="1.20.1560.10">
    <property type="entry name" value="ABC transporter type 1, transmembrane domain"/>
    <property type="match status" value="2"/>
</dbReference>
<dbReference type="InterPro" id="IPR003439">
    <property type="entry name" value="ABC_transporter-like_ATP-bd"/>
</dbReference>
<feature type="domain" description="ABC transporter" evidence="12">
    <location>
        <begin position="682"/>
        <end position="913"/>
    </location>
</feature>
<feature type="transmembrane region" description="Helical" evidence="11">
    <location>
        <begin position="1206"/>
        <end position="1229"/>
    </location>
</feature>
<dbReference type="SUPFAM" id="SSF90123">
    <property type="entry name" value="ABC transporter transmembrane region"/>
    <property type="match status" value="2"/>
</dbReference>
<evidence type="ECO:0000256" key="2">
    <source>
        <dbReference type="ARBA" id="ARBA00022448"/>
    </source>
</evidence>
<evidence type="ECO:0000256" key="5">
    <source>
        <dbReference type="ARBA" id="ARBA00022741"/>
    </source>
</evidence>
<evidence type="ECO:0000256" key="3">
    <source>
        <dbReference type="ARBA" id="ARBA00022475"/>
    </source>
</evidence>
<protein>
    <submittedName>
        <fullName evidence="14">ABC transporter</fullName>
    </submittedName>
</protein>
<dbReference type="InterPro" id="IPR036640">
    <property type="entry name" value="ABC1_TM_sf"/>
</dbReference>
<keyword evidence="4 11" id="KW-0812">Transmembrane</keyword>
<keyword evidence="6" id="KW-0067">ATP-binding</keyword>
<feature type="region of interest" description="Disordered" evidence="10">
    <location>
        <begin position="911"/>
        <end position="963"/>
    </location>
</feature>
<dbReference type="CDD" id="cd18580">
    <property type="entry name" value="ABC_6TM_ABCC_D2"/>
    <property type="match status" value="1"/>
</dbReference>
<keyword evidence="7 11" id="KW-1133">Transmembrane helix</keyword>
<feature type="transmembrane region" description="Helical" evidence="11">
    <location>
        <begin position="570"/>
        <end position="593"/>
    </location>
</feature>
<dbReference type="PROSITE" id="PS50929">
    <property type="entry name" value="ABC_TM1F"/>
    <property type="match status" value="2"/>
</dbReference>
<dbReference type="Pfam" id="PF00664">
    <property type="entry name" value="ABC_membrane"/>
    <property type="match status" value="2"/>
</dbReference>
<dbReference type="PROSITE" id="PS50893">
    <property type="entry name" value="ABC_TRANSPORTER_2"/>
    <property type="match status" value="2"/>
</dbReference>
<evidence type="ECO:0000256" key="10">
    <source>
        <dbReference type="SAM" id="MobiDB-lite"/>
    </source>
</evidence>
<keyword evidence="8 11" id="KW-0472">Membrane</keyword>
<evidence type="ECO:0000256" key="1">
    <source>
        <dbReference type="ARBA" id="ARBA00004651"/>
    </source>
</evidence>
<organism evidence="14 15">
    <name type="scientific">Colletotrichum tabaci</name>
    <dbReference type="NCBI Taxonomy" id="1209068"/>
    <lineage>
        <taxon>Eukaryota</taxon>
        <taxon>Fungi</taxon>
        <taxon>Dikarya</taxon>
        <taxon>Ascomycota</taxon>
        <taxon>Pezizomycotina</taxon>
        <taxon>Sordariomycetes</taxon>
        <taxon>Hypocreomycetidae</taxon>
        <taxon>Glomerellales</taxon>
        <taxon>Glomerellaceae</taxon>
        <taxon>Colletotrichum</taxon>
        <taxon>Colletotrichum destructivum species complex</taxon>
    </lineage>
</organism>
<feature type="transmembrane region" description="Helical" evidence="11">
    <location>
        <begin position="971"/>
        <end position="992"/>
    </location>
</feature>
<dbReference type="PANTHER" id="PTHR24223">
    <property type="entry name" value="ATP-BINDING CASSETTE SUB-FAMILY C"/>
    <property type="match status" value="1"/>
</dbReference>
<feature type="transmembrane region" description="Helical" evidence="11">
    <location>
        <begin position="1026"/>
        <end position="1049"/>
    </location>
</feature>
<name>A0AAV9T828_9PEZI</name>
<reference evidence="14 15" key="1">
    <citation type="submission" date="2023-04" db="EMBL/GenBank/DDBJ databases">
        <title>Colletotrichum tabacum stain YC1 causing leaf anthracnose on Nicotiana tabacum(L.) cv.</title>
        <authorList>
            <person name="Ji Z."/>
            <person name="Wang M."/>
            <person name="Zhang J."/>
            <person name="Wang N."/>
            <person name="Zhou Z."/>
        </authorList>
    </citation>
    <scope>NUCLEOTIDE SEQUENCE [LARGE SCALE GENOMIC DNA]</scope>
    <source>
        <strain evidence="14 15">YC1</strain>
    </source>
</reference>
<evidence type="ECO:0000256" key="9">
    <source>
        <dbReference type="ARBA" id="ARBA00023180"/>
    </source>
</evidence>
<feature type="transmembrane region" description="Helical" evidence="11">
    <location>
        <begin position="333"/>
        <end position="351"/>
    </location>
</feature>
<dbReference type="InterPro" id="IPR027417">
    <property type="entry name" value="P-loop_NTPase"/>
</dbReference>
<dbReference type="PROSITE" id="PS00211">
    <property type="entry name" value="ABC_TRANSPORTER_1"/>
    <property type="match status" value="1"/>
</dbReference>
<dbReference type="PANTHER" id="PTHR24223:SF399">
    <property type="entry name" value="ABC TRANSPORTER ATNG"/>
    <property type="match status" value="1"/>
</dbReference>
<accession>A0AAV9T828</accession>
<evidence type="ECO:0000256" key="6">
    <source>
        <dbReference type="ARBA" id="ARBA00022840"/>
    </source>
</evidence>
<dbReference type="GO" id="GO:0005524">
    <property type="term" value="F:ATP binding"/>
    <property type="evidence" value="ECO:0007669"/>
    <property type="project" value="UniProtKB-KW"/>
</dbReference>
<keyword evidence="2" id="KW-0813">Transport</keyword>
<evidence type="ECO:0000256" key="11">
    <source>
        <dbReference type="SAM" id="Phobius"/>
    </source>
</evidence>
<dbReference type="InterPro" id="IPR050173">
    <property type="entry name" value="ABC_transporter_C-like"/>
</dbReference>
<feature type="domain" description="ABC transporter" evidence="12">
    <location>
        <begin position="1302"/>
        <end position="1531"/>
    </location>
</feature>
<evidence type="ECO:0000256" key="8">
    <source>
        <dbReference type="ARBA" id="ARBA00023136"/>
    </source>
</evidence>
<feature type="domain" description="ABC transmembrane type-1" evidence="13">
    <location>
        <begin position="984"/>
        <end position="1264"/>
    </location>
</feature>
<dbReference type="Proteomes" id="UP001327957">
    <property type="component" value="Unassembled WGS sequence"/>
</dbReference>
<feature type="transmembrane region" description="Helical" evidence="11">
    <location>
        <begin position="1093"/>
        <end position="1115"/>
    </location>
</feature>
<dbReference type="Gene3D" id="3.40.50.300">
    <property type="entry name" value="P-loop containing nucleotide triphosphate hydrolases"/>
    <property type="match status" value="2"/>
</dbReference>
<proteinExistence type="predicted"/>
<feature type="transmembrane region" description="Helical" evidence="11">
    <location>
        <begin position="1236"/>
        <end position="1256"/>
    </location>
</feature>
<feature type="transmembrane region" description="Helical" evidence="11">
    <location>
        <begin position="605"/>
        <end position="626"/>
    </location>
</feature>
<evidence type="ECO:0000313" key="14">
    <source>
        <dbReference type="EMBL" id="KAK6215102.1"/>
    </source>
</evidence>
<dbReference type="FunFam" id="3.40.50.300:FF:000838">
    <property type="entry name" value="ABC multidrug transporter (Eurofung)"/>
    <property type="match status" value="1"/>
</dbReference>
<dbReference type="InterPro" id="IPR011527">
    <property type="entry name" value="ABC1_TM_dom"/>
</dbReference>
<feature type="compositionally biased region" description="Basic and acidic residues" evidence="10">
    <location>
        <begin position="929"/>
        <end position="948"/>
    </location>
</feature>
<evidence type="ECO:0000259" key="12">
    <source>
        <dbReference type="PROSITE" id="PS50893"/>
    </source>
</evidence>
<feature type="transmembrane region" description="Helical" evidence="11">
    <location>
        <begin position="92"/>
        <end position="122"/>
    </location>
</feature>
<dbReference type="InterPro" id="IPR044746">
    <property type="entry name" value="ABCC_6TM_D1"/>
</dbReference>
<dbReference type="FunFam" id="1.20.1560.10:FF:000055">
    <property type="entry name" value="ABC multidrug transporter (Eurofung)"/>
    <property type="match status" value="1"/>
</dbReference>